<proteinExistence type="inferred from homology"/>
<evidence type="ECO:0000256" key="7">
    <source>
        <dbReference type="ARBA" id="ARBA00023004"/>
    </source>
</evidence>
<comment type="subcellular location">
    <subcellularLocation>
        <location evidence="10">Cytoplasm</location>
    </subcellularLocation>
</comment>
<protein>
    <recommendedName>
        <fullName evidence="3 10">Heme chaperone HemW</fullName>
    </recommendedName>
</protein>
<dbReference type="PANTHER" id="PTHR13932">
    <property type="entry name" value="COPROPORPHYRINIGEN III OXIDASE"/>
    <property type="match status" value="1"/>
</dbReference>
<evidence type="ECO:0000313" key="13">
    <source>
        <dbReference type="Proteomes" id="UP000273143"/>
    </source>
</evidence>
<feature type="domain" description="Radical SAM core" evidence="11">
    <location>
        <begin position="3"/>
        <end position="239"/>
    </location>
</feature>
<dbReference type="CDD" id="cd01335">
    <property type="entry name" value="Radical_SAM"/>
    <property type="match status" value="1"/>
</dbReference>
<dbReference type="PANTHER" id="PTHR13932:SF5">
    <property type="entry name" value="RADICAL S-ADENOSYL METHIONINE DOMAIN-CONTAINING PROTEIN 1, MITOCHONDRIAL"/>
    <property type="match status" value="1"/>
</dbReference>
<dbReference type="Pfam" id="PF06969">
    <property type="entry name" value="HemN_C"/>
    <property type="match status" value="1"/>
</dbReference>
<dbReference type="Pfam" id="PF04055">
    <property type="entry name" value="Radical_SAM"/>
    <property type="match status" value="1"/>
</dbReference>
<keyword evidence="13" id="KW-1185">Reference proteome</keyword>
<name>A0A3Q9JJ09_9GAMM</name>
<dbReference type="GO" id="GO:0004109">
    <property type="term" value="F:coproporphyrinogen oxidase activity"/>
    <property type="evidence" value="ECO:0007669"/>
    <property type="project" value="InterPro"/>
</dbReference>
<keyword evidence="8 10" id="KW-0411">Iron-sulfur</keyword>
<evidence type="ECO:0000256" key="9">
    <source>
        <dbReference type="ARBA" id="ARBA00023186"/>
    </source>
</evidence>
<dbReference type="SFLD" id="SFLDF00288">
    <property type="entry name" value="HemN-like__clustered_with_nucl"/>
    <property type="match status" value="1"/>
</dbReference>
<evidence type="ECO:0000256" key="2">
    <source>
        <dbReference type="ARBA" id="ARBA00006100"/>
    </source>
</evidence>
<keyword evidence="10" id="KW-0004">4Fe-4S</keyword>
<evidence type="ECO:0000256" key="6">
    <source>
        <dbReference type="ARBA" id="ARBA00022723"/>
    </source>
</evidence>
<sequence length="382" mass="42840">MTYTVLPPLSLYIHVPWCVRKCPYCDFNSHAQQGNLPEQAYIQALLNDLVLEKEAANNRPIQSIFIGGGTPSLLSAKIFEQLLNGISQQLNLASDIEITLEANPGTAEQQKFADYFKLGINRLSIGIQSFHSTQLQALGRIHSAQEAIKAAEMAHQAGFTRLNLDLMHGLPEQTPEQALADLKQAIALQPDHLSWYQLTIEPNTAYWSHPPTLPEDEDLWQIQEQGQTLLAAQGFNQYEVSAYAKTPNARAKHNLNYWTFGDFIGIGAGAHGKITRPDKTIYRNWKTRTPKDYLNPDKTFQAGQRSLTINELPIEFMMNALRLKEGVPTSSLTERTFLNLADISKACQQAQNAGLLANMDERILATPKGFLFLNNLLEYFLD</sequence>
<organism evidence="12 13">
    <name type="scientific">Entomomonas moraniae</name>
    <dbReference type="NCBI Taxonomy" id="2213226"/>
    <lineage>
        <taxon>Bacteria</taxon>
        <taxon>Pseudomonadati</taxon>
        <taxon>Pseudomonadota</taxon>
        <taxon>Gammaproteobacteria</taxon>
        <taxon>Pseudomonadales</taxon>
        <taxon>Pseudomonadaceae</taxon>
        <taxon>Entomomonas</taxon>
    </lineage>
</organism>
<dbReference type="AlphaFoldDB" id="A0A3Q9JJ09"/>
<evidence type="ECO:0000256" key="5">
    <source>
        <dbReference type="ARBA" id="ARBA00022691"/>
    </source>
</evidence>
<dbReference type="PROSITE" id="PS51918">
    <property type="entry name" value="RADICAL_SAM"/>
    <property type="match status" value="1"/>
</dbReference>
<gene>
    <name evidence="12" type="primary">hemW</name>
    <name evidence="12" type="ORF">DM558_07435</name>
</gene>
<comment type="similarity">
    <text evidence="2">Belongs to the anaerobic coproporphyrinogen-III oxidase family. HemW subfamily.</text>
</comment>
<dbReference type="GO" id="GO:0046872">
    <property type="term" value="F:metal ion binding"/>
    <property type="evidence" value="ECO:0007669"/>
    <property type="project" value="UniProtKB-UniRule"/>
</dbReference>
<dbReference type="EMBL" id="CP029822">
    <property type="protein sequence ID" value="AZS50621.1"/>
    <property type="molecule type" value="Genomic_DNA"/>
</dbReference>
<dbReference type="KEGG" id="emo:DM558_07435"/>
<keyword evidence="7 10" id="KW-0408">Iron</keyword>
<dbReference type="SFLD" id="SFLDG01065">
    <property type="entry name" value="anaerobic_coproporphyrinogen-I"/>
    <property type="match status" value="1"/>
</dbReference>
<dbReference type="GO" id="GO:0006779">
    <property type="term" value="P:porphyrin-containing compound biosynthetic process"/>
    <property type="evidence" value="ECO:0007669"/>
    <property type="project" value="InterPro"/>
</dbReference>
<dbReference type="SMART" id="SM00729">
    <property type="entry name" value="Elp3"/>
    <property type="match status" value="1"/>
</dbReference>
<evidence type="ECO:0000256" key="4">
    <source>
        <dbReference type="ARBA" id="ARBA00022617"/>
    </source>
</evidence>
<reference evidence="13" key="1">
    <citation type="submission" date="2018-06" db="EMBL/GenBank/DDBJ databases">
        <title>Complete genome of Pseudomonas insecticola strain QZS01.</title>
        <authorList>
            <person name="Wang J."/>
            <person name="Su Q."/>
        </authorList>
    </citation>
    <scope>NUCLEOTIDE SEQUENCE [LARGE SCALE GENOMIC DNA]</scope>
    <source>
        <strain evidence="13">QZS01</strain>
    </source>
</reference>
<dbReference type="SFLD" id="SFLDS00029">
    <property type="entry name" value="Radical_SAM"/>
    <property type="match status" value="1"/>
</dbReference>
<keyword evidence="5 10" id="KW-0949">S-adenosyl-L-methionine</keyword>
<dbReference type="GO" id="GO:0005737">
    <property type="term" value="C:cytoplasm"/>
    <property type="evidence" value="ECO:0007669"/>
    <property type="project" value="UniProtKB-SubCell"/>
</dbReference>
<evidence type="ECO:0000259" key="11">
    <source>
        <dbReference type="PROSITE" id="PS51918"/>
    </source>
</evidence>
<dbReference type="InterPro" id="IPR004559">
    <property type="entry name" value="HemW-like"/>
</dbReference>
<keyword evidence="4 10" id="KW-0349">Heme</keyword>
<comment type="cofactor">
    <cofactor evidence="1">
        <name>[4Fe-4S] cluster</name>
        <dbReference type="ChEBI" id="CHEBI:49883"/>
    </cofactor>
</comment>
<comment type="function">
    <text evidence="10">Probably acts as a heme chaperone, transferring heme to an unknown acceptor. Binds one molecule of heme per monomer, possibly covalently. Binds 1 [4Fe-4S] cluster. The cluster is coordinated with 3 cysteines and an exchangeable S-adenosyl-L-methionine.</text>
</comment>
<dbReference type="Gene3D" id="3.20.20.70">
    <property type="entry name" value="Aldolase class I"/>
    <property type="match status" value="1"/>
</dbReference>
<evidence type="ECO:0000313" key="12">
    <source>
        <dbReference type="EMBL" id="AZS50621.1"/>
    </source>
</evidence>
<keyword evidence="10" id="KW-0963">Cytoplasm</keyword>
<dbReference type="NCBIfam" id="TIGR00539">
    <property type="entry name" value="hemN_rel"/>
    <property type="match status" value="1"/>
</dbReference>
<dbReference type="InterPro" id="IPR034505">
    <property type="entry name" value="Coproporphyrinogen-III_oxidase"/>
</dbReference>
<evidence type="ECO:0000256" key="10">
    <source>
        <dbReference type="RuleBase" id="RU364116"/>
    </source>
</evidence>
<keyword evidence="6 10" id="KW-0479">Metal-binding</keyword>
<dbReference type="InterPro" id="IPR013785">
    <property type="entry name" value="Aldolase_TIM"/>
</dbReference>
<evidence type="ECO:0000256" key="8">
    <source>
        <dbReference type="ARBA" id="ARBA00023014"/>
    </source>
</evidence>
<dbReference type="Proteomes" id="UP000273143">
    <property type="component" value="Chromosome"/>
</dbReference>
<keyword evidence="9 10" id="KW-0143">Chaperone</keyword>
<dbReference type="InterPro" id="IPR058240">
    <property type="entry name" value="rSAM_sf"/>
</dbReference>
<dbReference type="InterPro" id="IPR007197">
    <property type="entry name" value="rSAM"/>
</dbReference>
<evidence type="ECO:0000256" key="3">
    <source>
        <dbReference type="ARBA" id="ARBA00017228"/>
    </source>
</evidence>
<dbReference type="GO" id="GO:0051539">
    <property type="term" value="F:4 iron, 4 sulfur cluster binding"/>
    <property type="evidence" value="ECO:0007669"/>
    <property type="project" value="UniProtKB-UniRule"/>
</dbReference>
<dbReference type="InterPro" id="IPR010723">
    <property type="entry name" value="HemN_C"/>
</dbReference>
<dbReference type="SUPFAM" id="SSF102114">
    <property type="entry name" value="Radical SAM enzymes"/>
    <property type="match status" value="1"/>
</dbReference>
<dbReference type="SFLD" id="SFLDF00562">
    <property type="entry name" value="HemN-like__clustered_with_heat"/>
    <property type="match status" value="1"/>
</dbReference>
<dbReference type="InterPro" id="IPR006638">
    <property type="entry name" value="Elp3/MiaA/NifB-like_rSAM"/>
</dbReference>
<dbReference type="RefSeq" id="WP_127163117.1">
    <property type="nucleotide sequence ID" value="NZ_CP029822.1"/>
</dbReference>
<evidence type="ECO:0000256" key="1">
    <source>
        <dbReference type="ARBA" id="ARBA00001966"/>
    </source>
</evidence>
<dbReference type="SFLD" id="SFLDG01082">
    <property type="entry name" value="B12-binding_domain_containing"/>
    <property type="match status" value="1"/>
</dbReference>
<accession>A0A3Q9JJ09</accession>